<dbReference type="KEGG" id="ral:Rumal_1801"/>
<dbReference type="PRINTS" id="PR00133">
    <property type="entry name" value="GLHYDRLASE3"/>
</dbReference>
<reference evidence="6 7" key="1">
    <citation type="journal article" date="2011" name="J. Bacteriol.">
        <title>Complete genome of the cellulolytic ruminal bacterium Ruminococcus albus 7.</title>
        <authorList>
            <person name="Suen G."/>
            <person name="Stevenson D.M."/>
            <person name="Bruce D.C."/>
            <person name="Chertkov O."/>
            <person name="Copeland A."/>
            <person name="Cheng J.F."/>
            <person name="Detter C."/>
            <person name="Detter J.C."/>
            <person name="Goodwin L.A."/>
            <person name="Han C.S."/>
            <person name="Hauser L.J."/>
            <person name="Ivanova N.N."/>
            <person name="Kyrpides N.C."/>
            <person name="Land M.L."/>
            <person name="Lapidus A."/>
            <person name="Lucas S."/>
            <person name="Ovchinnikova G."/>
            <person name="Pitluck S."/>
            <person name="Tapia R."/>
            <person name="Woyke T."/>
            <person name="Boyum J."/>
            <person name="Mead D."/>
            <person name="Weimer P.J."/>
        </authorList>
    </citation>
    <scope>NUCLEOTIDE SEQUENCE [LARGE SCALE GENOMIC DNA]</scope>
    <source>
        <strain evidence="7">ATCC 27210 / DSM 20455 / JCM 14654 / NCDO 2250 / 7</strain>
    </source>
</reference>
<evidence type="ECO:0000313" key="6">
    <source>
        <dbReference type="EMBL" id="ADU22299.1"/>
    </source>
</evidence>
<dbReference type="InterPro" id="IPR001764">
    <property type="entry name" value="Glyco_hydro_3_N"/>
</dbReference>
<dbReference type="Pfam" id="PF14310">
    <property type="entry name" value="Fn3-like"/>
    <property type="match status" value="1"/>
</dbReference>
<feature type="domain" description="Fibronectin type III-like" evidence="5">
    <location>
        <begin position="578"/>
        <end position="648"/>
    </location>
</feature>
<dbReference type="PANTHER" id="PTHR42715:SF10">
    <property type="entry name" value="BETA-GLUCOSIDASE"/>
    <property type="match status" value="1"/>
</dbReference>
<sequence length="754" mass="84175">MNIKKILKELTLEEKASLCSGADFWHTKAIERLAIPQIMVSDGPHGLRKNAEDSSNPQEAIKAVCFPTASALACSFDRNLLTAMGKALGEECQAEKVSVILGPGCNIKRSPLCGRNFEYFSEDPYLASEMAAAHIKGVQSKGVGTSLKHFAANNQETRRLTINERIDERTLHEIYLAAFEGAVKQASPWTVMCSYNRINGYHSAQNKWLLTDVLRDEWGYDGLVMSDWGAVDDRVEGIKAGLDLEMPASFGKNDRLIVDAVNSGKLSMKALDKCVERVLKLVDKAEESRTPTEWDMEAHHELAAKIAEQCAVLLKNDDAILPLSKEDKVCFIGEFAEKPRYQGGGSSHINSFKVTSALDAVKEFCKVEYAQGFITYEDRSDPKLLEQAVECAKYNDKVVIFAGLPDSFESEGFDRTHMRMPECQLELIREISKVNKNIVVVLHNGSPVELPFFDDIKGLLEVYLGGQAIGKATCDLLFGEAVPSGKLAESWCMKLEDNPSYLNFPGVVDELTYSEGIFVGYRYYDKKKMAVRFPFGYGLSYTNFSYSDLVISASEINDDQTLTVSCNITNTGNRTGMETVQLYVGDKESSVIRPVKELKGFEKVSLRPGETKKVFFTLDKRAFAYYETTINDWFVEYGEFEIMIGASSRDIRLSGSVYVNSKTKLPVQFTFNSTVGDVLSCSEGREVFGDFIEKFCRGMSDVSGDGFGAVTMDMAMAMFKETPLRDIICYDERQEINRVWLGEMLDKLNSMLEG</sequence>
<dbReference type="EMBL" id="CP002403">
    <property type="protein sequence ID" value="ADU22299.1"/>
    <property type="molecule type" value="Genomic_DNA"/>
</dbReference>
<dbReference type="EC" id="3.2.1.21" evidence="6"/>
<dbReference type="Pfam" id="PF00933">
    <property type="entry name" value="Glyco_hydro_3"/>
    <property type="match status" value="1"/>
</dbReference>
<accession>E6UA77</accession>
<dbReference type="InterPro" id="IPR013783">
    <property type="entry name" value="Ig-like_fold"/>
</dbReference>
<dbReference type="Pfam" id="PF01915">
    <property type="entry name" value="Glyco_hydro_3_C"/>
    <property type="match status" value="1"/>
</dbReference>
<dbReference type="InterPro" id="IPR002772">
    <property type="entry name" value="Glyco_hydro_3_C"/>
</dbReference>
<dbReference type="OrthoDB" id="98455at2"/>
<dbReference type="eggNOG" id="COG1472">
    <property type="taxonomic scope" value="Bacteria"/>
</dbReference>
<dbReference type="STRING" id="697329.Rumal_1801"/>
<dbReference type="SUPFAM" id="SSF51445">
    <property type="entry name" value="(Trans)glycosidases"/>
    <property type="match status" value="1"/>
</dbReference>
<evidence type="ECO:0000256" key="2">
    <source>
        <dbReference type="ARBA" id="ARBA00022801"/>
    </source>
</evidence>
<evidence type="ECO:0000256" key="4">
    <source>
        <dbReference type="RuleBase" id="RU361161"/>
    </source>
</evidence>
<evidence type="ECO:0000313" key="7">
    <source>
        <dbReference type="Proteomes" id="UP000006919"/>
    </source>
</evidence>
<dbReference type="PANTHER" id="PTHR42715">
    <property type="entry name" value="BETA-GLUCOSIDASE"/>
    <property type="match status" value="1"/>
</dbReference>
<comment type="similarity">
    <text evidence="1 4">Belongs to the glycosyl hydrolase 3 family.</text>
</comment>
<dbReference type="Proteomes" id="UP000006919">
    <property type="component" value="Chromosome"/>
</dbReference>
<dbReference type="Gene3D" id="2.60.40.10">
    <property type="entry name" value="Immunoglobulins"/>
    <property type="match status" value="1"/>
</dbReference>
<dbReference type="SMART" id="SM01217">
    <property type="entry name" value="Fn3_like"/>
    <property type="match status" value="1"/>
</dbReference>
<gene>
    <name evidence="6" type="ordered locus">Rumal_1801</name>
</gene>
<keyword evidence="4 6" id="KW-0326">Glycosidase</keyword>
<dbReference type="InterPro" id="IPR026891">
    <property type="entry name" value="Fn3-like"/>
</dbReference>
<evidence type="ECO:0000256" key="3">
    <source>
        <dbReference type="ARBA" id="ARBA00023277"/>
    </source>
</evidence>
<dbReference type="Gene3D" id="3.40.50.1700">
    <property type="entry name" value="Glycoside hydrolase family 3 C-terminal domain"/>
    <property type="match status" value="1"/>
</dbReference>
<dbReference type="HOGENOM" id="CLU_004542_4_1_9"/>
<dbReference type="FunFam" id="2.60.40.10:FF:000495">
    <property type="entry name" value="Periplasmic beta-glucosidase"/>
    <property type="match status" value="1"/>
</dbReference>
<evidence type="ECO:0000256" key="1">
    <source>
        <dbReference type="ARBA" id="ARBA00005336"/>
    </source>
</evidence>
<name>E6UA77_RUMA7</name>
<dbReference type="SUPFAM" id="SSF52279">
    <property type="entry name" value="Beta-D-glucan exohydrolase, C-terminal domain"/>
    <property type="match status" value="1"/>
</dbReference>
<dbReference type="PROSITE" id="PS00775">
    <property type="entry name" value="GLYCOSYL_HYDROL_F3"/>
    <property type="match status" value="1"/>
</dbReference>
<dbReference type="GO" id="GO:0005975">
    <property type="term" value="P:carbohydrate metabolic process"/>
    <property type="evidence" value="ECO:0007669"/>
    <property type="project" value="InterPro"/>
</dbReference>
<dbReference type="InterPro" id="IPR019800">
    <property type="entry name" value="Glyco_hydro_3_AS"/>
</dbReference>
<dbReference type="RefSeq" id="WP_013498463.1">
    <property type="nucleotide sequence ID" value="NC_014833.1"/>
</dbReference>
<dbReference type="InterPro" id="IPR050288">
    <property type="entry name" value="Cellulose_deg_GH3"/>
</dbReference>
<organism evidence="6 7">
    <name type="scientific">Ruminococcus albus (strain ATCC 27210 / DSM 20455 / JCM 14654 / NCDO 2250 / 7)</name>
    <dbReference type="NCBI Taxonomy" id="697329"/>
    <lineage>
        <taxon>Bacteria</taxon>
        <taxon>Bacillati</taxon>
        <taxon>Bacillota</taxon>
        <taxon>Clostridia</taxon>
        <taxon>Eubacteriales</taxon>
        <taxon>Oscillospiraceae</taxon>
        <taxon>Ruminococcus</taxon>
    </lineage>
</organism>
<evidence type="ECO:0000259" key="5">
    <source>
        <dbReference type="SMART" id="SM01217"/>
    </source>
</evidence>
<dbReference type="AlphaFoldDB" id="E6UA77"/>
<dbReference type="Gene3D" id="3.20.20.300">
    <property type="entry name" value="Glycoside hydrolase, family 3, N-terminal domain"/>
    <property type="match status" value="1"/>
</dbReference>
<dbReference type="InterPro" id="IPR036881">
    <property type="entry name" value="Glyco_hydro_3_C_sf"/>
</dbReference>
<keyword evidence="3" id="KW-0119">Carbohydrate metabolism</keyword>
<dbReference type="GO" id="GO:0008422">
    <property type="term" value="F:beta-glucosidase activity"/>
    <property type="evidence" value="ECO:0007669"/>
    <property type="project" value="UniProtKB-EC"/>
</dbReference>
<dbReference type="InterPro" id="IPR036962">
    <property type="entry name" value="Glyco_hydro_3_N_sf"/>
</dbReference>
<proteinExistence type="inferred from homology"/>
<keyword evidence="2 4" id="KW-0378">Hydrolase</keyword>
<dbReference type="InterPro" id="IPR017853">
    <property type="entry name" value="GH"/>
</dbReference>
<protein>
    <submittedName>
        <fullName evidence="6">Beta-glucosidase</fullName>
        <ecNumber evidence="6">3.2.1.21</ecNumber>
    </submittedName>
</protein>